<evidence type="ECO:0000313" key="2">
    <source>
        <dbReference type="EMBL" id="MCH8615947.1"/>
    </source>
</evidence>
<organism evidence="2 3">
    <name type="scientific">Sphingomonas telluris</name>
    <dbReference type="NCBI Taxonomy" id="2907998"/>
    <lineage>
        <taxon>Bacteria</taxon>
        <taxon>Pseudomonadati</taxon>
        <taxon>Pseudomonadota</taxon>
        <taxon>Alphaproteobacteria</taxon>
        <taxon>Sphingomonadales</taxon>
        <taxon>Sphingomonadaceae</taxon>
        <taxon>Sphingomonas</taxon>
    </lineage>
</organism>
<dbReference type="EMBL" id="JAKZHW010000001">
    <property type="protein sequence ID" value="MCH8615947.1"/>
    <property type="molecule type" value="Genomic_DNA"/>
</dbReference>
<keyword evidence="2" id="KW-0067">ATP-binding</keyword>
<keyword evidence="3" id="KW-1185">Reference proteome</keyword>
<dbReference type="InterPro" id="IPR027417">
    <property type="entry name" value="P-loop_NTPase"/>
</dbReference>
<dbReference type="GO" id="GO:0005524">
    <property type="term" value="F:ATP binding"/>
    <property type="evidence" value="ECO:0007669"/>
    <property type="project" value="UniProtKB-KW"/>
</dbReference>
<name>A0ABS9VNI3_9SPHN</name>
<dbReference type="PANTHER" id="PTHR43581:SF4">
    <property type="entry name" value="ATP_GTP PHOSPHATASE"/>
    <property type="match status" value="1"/>
</dbReference>
<keyword evidence="2" id="KW-0547">Nucleotide-binding</keyword>
<dbReference type="SUPFAM" id="SSF52540">
    <property type="entry name" value="P-loop containing nucleoside triphosphate hydrolases"/>
    <property type="match status" value="1"/>
</dbReference>
<gene>
    <name evidence="2" type="ORF">LZ016_07525</name>
</gene>
<dbReference type="RefSeq" id="WP_241446781.1">
    <property type="nucleotide sequence ID" value="NZ_JAKZHW010000001.1"/>
</dbReference>
<dbReference type="PANTHER" id="PTHR43581">
    <property type="entry name" value="ATP/GTP PHOSPHATASE"/>
    <property type="match status" value="1"/>
</dbReference>
<evidence type="ECO:0000313" key="3">
    <source>
        <dbReference type="Proteomes" id="UP001203058"/>
    </source>
</evidence>
<dbReference type="InterPro" id="IPR051396">
    <property type="entry name" value="Bact_Antivir_Def_Nuclease"/>
</dbReference>
<sequence length="622" mass="70965">MKLLRFAISNFRGIEYTSIELDAGAPGKVVTLIGLNESGKTTVLEAISNFLSSDEETQNLLETVYAEVDPLTFIPKERRGLFTDRISIEADVELDESDIEAVRTALWARHNVRLVPGSLESDLNLEQAFDFEDSTLKKRNRFWRLSFKYKKGNSGYIDYNCHVGSDPIWQTAVAVLNKRIPQIVYFPTFLFDMPDRIYLTQTLEDDVKDSYYRRVFSDVLKHINPKYSLDTHILDRVKKIIDEYGIAALSDASKTDHVDSVVRAASNEISRVIMGAWKFILEKEELQLRVELKWGVDEARENSVYVEPHLIERQQYKYVLKERSLGFRWFFSFLLFTQFRASGTSEHGTVFLFDEPASHLHPSAQVELLKSFDKIMGAKDRIIYSTHSHYLINPNWLEKAYIVNNNAIDLDEADFASFYPNSNDIVAIRYKRFVSDNPTRMTYFQPALDALRVKLSPLMLTGPAIVVEGKFDYYPFVYLLRRIAPDSNLHVFSALGAGEMGIVASVLRGLGLSFVVLLDADTKGKSEAKRYRDEYRFQDEQIMTLDEADSSLNGSAFEGIYGQDVHKLIEDSGLDSEAKLKAKGSALFQLLLATQDYTPLLEETFATFEKVLATLQDKLALQ</sequence>
<dbReference type="Gene3D" id="3.40.50.300">
    <property type="entry name" value="P-loop containing nucleotide triphosphate hydrolases"/>
    <property type="match status" value="1"/>
</dbReference>
<dbReference type="InterPro" id="IPR041685">
    <property type="entry name" value="AAA_GajA/Old/RecF-like"/>
</dbReference>
<feature type="domain" description="Endonuclease GajA/Old nuclease/RecF-like AAA" evidence="1">
    <location>
        <begin position="1"/>
        <end position="392"/>
    </location>
</feature>
<protein>
    <submittedName>
        <fullName evidence="2">ATP-binding protein</fullName>
    </submittedName>
</protein>
<reference evidence="2 3" key="1">
    <citation type="submission" date="2022-03" db="EMBL/GenBank/DDBJ databases">
        <authorList>
            <person name="Jo J.-H."/>
            <person name="Im W.-T."/>
        </authorList>
    </citation>
    <scope>NUCLEOTIDE SEQUENCE [LARGE SCALE GENOMIC DNA]</scope>
    <source>
        <strain evidence="2 3">SM33</strain>
    </source>
</reference>
<dbReference type="Pfam" id="PF13175">
    <property type="entry name" value="AAA_15"/>
    <property type="match status" value="1"/>
</dbReference>
<proteinExistence type="predicted"/>
<evidence type="ECO:0000259" key="1">
    <source>
        <dbReference type="Pfam" id="PF13175"/>
    </source>
</evidence>
<dbReference type="Proteomes" id="UP001203058">
    <property type="component" value="Unassembled WGS sequence"/>
</dbReference>
<comment type="caution">
    <text evidence="2">The sequence shown here is derived from an EMBL/GenBank/DDBJ whole genome shotgun (WGS) entry which is preliminary data.</text>
</comment>
<accession>A0ABS9VNI3</accession>